<protein>
    <submittedName>
        <fullName evidence="1">Uncharacterized protein</fullName>
    </submittedName>
</protein>
<evidence type="ECO:0000313" key="2">
    <source>
        <dbReference type="Proteomes" id="UP000716322"/>
    </source>
</evidence>
<comment type="caution">
    <text evidence="1">The sequence shown here is derived from an EMBL/GenBank/DDBJ whole genome shotgun (WGS) entry which is preliminary data.</text>
</comment>
<accession>A0ABX0P6G1</accession>
<keyword evidence="2" id="KW-1185">Reference proteome</keyword>
<name>A0ABX0P6G1_9BURK</name>
<evidence type="ECO:0000313" key="1">
    <source>
        <dbReference type="EMBL" id="NIA52530.1"/>
    </source>
</evidence>
<gene>
    <name evidence="1" type="ORF">HAV22_02525</name>
</gene>
<reference evidence="1 2" key="1">
    <citation type="submission" date="2020-03" db="EMBL/GenBank/DDBJ databases">
        <title>Genome sequence of strain Massilia sp. TW-1.</title>
        <authorList>
            <person name="Chaudhary D.K."/>
        </authorList>
    </citation>
    <scope>NUCLEOTIDE SEQUENCE [LARGE SCALE GENOMIC DNA]</scope>
    <source>
        <strain evidence="1 2">TW-1</strain>
    </source>
</reference>
<dbReference type="Proteomes" id="UP000716322">
    <property type="component" value="Unassembled WGS sequence"/>
</dbReference>
<proteinExistence type="predicted"/>
<organism evidence="1 2">
    <name type="scientific">Telluria antibiotica</name>
    <dbReference type="NCBI Taxonomy" id="2717319"/>
    <lineage>
        <taxon>Bacteria</taxon>
        <taxon>Pseudomonadati</taxon>
        <taxon>Pseudomonadota</taxon>
        <taxon>Betaproteobacteria</taxon>
        <taxon>Burkholderiales</taxon>
        <taxon>Oxalobacteraceae</taxon>
        <taxon>Telluria group</taxon>
        <taxon>Telluria</taxon>
    </lineage>
</organism>
<sequence length="66" mass="7198">MFAIVAFDRIAWRFEMILVRGVHERVIDAAGLSGAAAARGQDGARERGENEILWSHGYRLLGIGSG</sequence>
<dbReference type="EMBL" id="JAAQOM010000001">
    <property type="protein sequence ID" value="NIA52530.1"/>
    <property type="molecule type" value="Genomic_DNA"/>
</dbReference>
<dbReference type="RefSeq" id="WP_166856125.1">
    <property type="nucleotide sequence ID" value="NZ_JAAQOM010000001.1"/>
</dbReference>